<dbReference type="AlphaFoldDB" id="A0AAD9YNI1"/>
<evidence type="ECO:0000313" key="2">
    <source>
        <dbReference type="Proteomes" id="UP001281614"/>
    </source>
</evidence>
<protein>
    <submittedName>
        <fullName evidence="1">Uncharacterized protein</fullName>
    </submittedName>
</protein>
<comment type="caution">
    <text evidence="1">The sequence shown here is derived from an EMBL/GenBank/DDBJ whole genome shotgun (WGS) entry which is preliminary data.</text>
</comment>
<dbReference type="Proteomes" id="UP001281614">
    <property type="component" value="Unassembled WGS sequence"/>
</dbReference>
<accession>A0AAD9YNI1</accession>
<dbReference type="EMBL" id="VYYT01000063">
    <property type="protein sequence ID" value="KAK2772802.1"/>
    <property type="molecule type" value="Genomic_DNA"/>
</dbReference>
<gene>
    <name evidence="1" type="ORF">CKAH01_13804</name>
</gene>
<keyword evidence="2" id="KW-1185">Reference proteome</keyword>
<evidence type="ECO:0000313" key="1">
    <source>
        <dbReference type="EMBL" id="KAK2772802.1"/>
    </source>
</evidence>
<name>A0AAD9YNI1_COLKA</name>
<organism evidence="1 2">
    <name type="scientific">Colletotrichum kahawae</name>
    <name type="common">Coffee berry disease fungus</name>
    <dbReference type="NCBI Taxonomy" id="34407"/>
    <lineage>
        <taxon>Eukaryota</taxon>
        <taxon>Fungi</taxon>
        <taxon>Dikarya</taxon>
        <taxon>Ascomycota</taxon>
        <taxon>Pezizomycotina</taxon>
        <taxon>Sordariomycetes</taxon>
        <taxon>Hypocreomycetidae</taxon>
        <taxon>Glomerellales</taxon>
        <taxon>Glomerellaceae</taxon>
        <taxon>Colletotrichum</taxon>
        <taxon>Colletotrichum gloeosporioides species complex</taxon>
    </lineage>
</organism>
<reference evidence="1" key="1">
    <citation type="submission" date="2023-02" db="EMBL/GenBank/DDBJ databases">
        <title>Colletotrichum kahawae CIFC_Que2 genome sequencing and assembly.</title>
        <authorList>
            <person name="Baroncelli R."/>
        </authorList>
    </citation>
    <scope>NUCLEOTIDE SEQUENCE</scope>
    <source>
        <strain evidence="1">CIFC_Que2</strain>
    </source>
</reference>
<sequence length="91" mass="10727">MPTCSYCEGKSFSCCEVSLSNSSRYAECVRLGRSRCDVLGDELQAVEKKVLHLRKQKKIWFKKMIRIVRRSIDSVEELERVEREEVEVEQR</sequence>
<proteinExistence type="predicted"/>